<keyword evidence="4" id="KW-0410">Iron transport</keyword>
<keyword evidence="5 11" id="KW-0812">Transmembrane</keyword>
<dbReference type="InterPro" id="IPR000531">
    <property type="entry name" value="Beta-barrel_TonB"/>
</dbReference>
<dbReference type="SUPFAM" id="SSF56935">
    <property type="entry name" value="Porins"/>
    <property type="match status" value="1"/>
</dbReference>
<keyword evidence="3 11" id="KW-1134">Transmembrane beta strand</keyword>
<feature type="domain" description="TonB-dependent receptor-like beta-barrel" evidence="14">
    <location>
        <begin position="187"/>
        <end position="656"/>
    </location>
</feature>
<evidence type="ECO:0000256" key="3">
    <source>
        <dbReference type="ARBA" id="ARBA00022452"/>
    </source>
</evidence>
<name>A0A6B2LY87_9BACT</name>
<protein>
    <submittedName>
        <fullName evidence="16">TonB-dependent receptor</fullName>
    </submittedName>
</protein>
<evidence type="ECO:0000259" key="14">
    <source>
        <dbReference type="Pfam" id="PF00593"/>
    </source>
</evidence>
<evidence type="ECO:0000256" key="1">
    <source>
        <dbReference type="ARBA" id="ARBA00004571"/>
    </source>
</evidence>
<sequence length="698" mass="77409">MTSKNLFPHLLAMTGLFLSPALYAQDDTIHELEPVIVRGDLLQSPIERLPASVTILSSAEASSNGAAHLENLLGQIPNLNWAGGTARPRFFQIRGVGENSQFGNELPASSVGFIIDGIDFTGIGSVAGLFDVEQVEVLRGPQAAAFGANALAGMILIETVSPTSFQEGSIEATVGEYDLFSFGFAAGGPVGNQDSSEAAYRISFHKYQDNGYRENRFLGKDSTNARDETSARLKLAWNPARNLDISMTFLYFDFDNGYDAWSLTNNSFITTTDEPGRDEQETVAAGFKAVMHVNEGMDITYQVSGSDTDILYSYDWDWSNPDELESIYGPEVYGGTDVTDRDRRVLTNDLRASSPTGQSGENAWIAGLYHRDFKEEQLYFGTESTYRSETAAIYGQARLRMGKTLLLTLAGRIEDVRIEYSDTLGIDLGNSETPWGGKLALEFKPSEDNVLYASIDRGFKAGGVNLDNDIPAESRVYDSETMWNYELGWRAIFLENRLRLHVTAFYMDRKDIQVDSSIQLGDGNTFALFKDNAASGHNYGLELELDWQAAEWIRFFASTGLLNAAFDSYQYIDPNDGFTQVVLDDREQGYSPDYTYSAGAALEFNSGFFAEASVEGKDGYTFDVANQQSLAAYTLVSLSAGWRTDTWSLTLWANNLLDERYDTRGFYFANEPPAYDNPRKWVSQGSPRQLGLSFKKTF</sequence>
<comment type="similarity">
    <text evidence="11 12">Belongs to the TonB-dependent receptor family.</text>
</comment>
<dbReference type="Proteomes" id="UP000478417">
    <property type="component" value="Unassembled WGS sequence"/>
</dbReference>
<keyword evidence="16" id="KW-0675">Receptor</keyword>
<dbReference type="GO" id="GO:0006826">
    <property type="term" value="P:iron ion transport"/>
    <property type="evidence" value="ECO:0007669"/>
    <property type="project" value="UniProtKB-KW"/>
</dbReference>
<evidence type="ECO:0000256" key="10">
    <source>
        <dbReference type="ARBA" id="ARBA00023237"/>
    </source>
</evidence>
<keyword evidence="2 11" id="KW-0813">Transport</keyword>
<dbReference type="InterPro" id="IPR039426">
    <property type="entry name" value="TonB-dep_rcpt-like"/>
</dbReference>
<keyword evidence="7" id="KW-0406">Ion transport</keyword>
<dbReference type="GO" id="GO:0009279">
    <property type="term" value="C:cell outer membrane"/>
    <property type="evidence" value="ECO:0007669"/>
    <property type="project" value="UniProtKB-SubCell"/>
</dbReference>
<dbReference type="AlphaFoldDB" id="A0A6B2LY87"/>
<dbReference type="PANTHER" id="PTHR32552">
    <property type="entry name" value="FERRICHROME IRON RECEPTOR-RELATED"/>
    <property type="match status" value="1"/>
</dbReference>
<evidence type="ECO:0000256" key="5">
    <source>
        <dbReference type="ARBA" id="ARBA00022692"/>
    </source>
</evidence>
<dbReference type="Pfam" id="PF07715">
    <property type="entry name" value="Plug"/>
    <property type="match status" value="1"/>
</dbReference>
<accession>A0A6B2LY87</accession>
<keyword evidence="6" id="KW-0408">Iron</keyword>
<evidence type="ECO:0000256" key="13">
    <source>
        <dbReference type="SAM" id="SignalP"/>
    </source>
</evidence>
<dbReference type="InterPro" id="IPR012910">
    <property type="entry name" value="Plug_dom"/>
</dbReference>
<comment type="subcellular location">
    <subcellularLocation>
        <location evidence="1 11">Cell outer membrane</location>
        <topology evidence="1 11">Multi-pass membrane protein</topology>
    </subcellularLocation>
</comment>
<evidence type="ECO:0000256" key="2">
    <source>
        <dbReference type="ARBA" id="ARBA00022448"/>
    </source>
</evidence>
<dbReference type="RefSeq" id="WP_163962135.1">
    <property type="nucleotide sequence ID" value="NZ_JAAGNX010000001.1"/>
</dbReference>
<dbReference type="PROSITE" id="PS52016">
    <property type="entry name" value="TONB_DEPENDENT_REC_3"/>
    <property type="match status" value="1"/>
</dbReference>
<dbReference type="Pfam" id="PF00593">
    <property type="entry name" value="TonB_dep_Rec_b-barrel"/>
    <property type="match status" value="1"/>
</dbReference>
<keyword evidence="8 12" id="KW-0798">TonB box</keyword>
<evidence type="ECO:0000256" key="8">
    <source>
        <dbReference type="ARBA" id="ARBA00023077"/>
    </source>
</evidence>
<keyword evidence="9 11" id="KW-0472">Membrane</keyword>
<gene>
    <name evidence="16" type="ORF">G0Q06_02480</name>
</gene>
<evidence type="ECO:0000256" key="12">
    <source>
        <dbReference type="RuleBase" id="RU003357"/>
    </source>
</evidence>
<evidence type="ECO:0000313" key="16">
    <source>
        <dbReference type="EMBL" id="NDV61313.1"/>
    </source>
</evidence>
<dbReference type="InterPro" id="IPR036942">
    <property type="entry name" value="Beta-barrel_TonB_sf"/>
</dbReference>
<evidence type="ECO:0000256" key="9">
    <source>
        <dbReference type="ARBA" id="ARBA00023136"/>
    </source>
</evidence>
<evidence type="ECO:0000313" key="17">
    <source>
        <dbReference type="Proteomes" id="UP000478417"/>
    </source>
</evidence>
<comment type="caution">
    <text evidence="16">The sequence shown here is derived from an EMBL/GenBank/DDBJ whole genome shotgun (WGS) entry which is preliminary data.</text>
</comment>
<dbReference type="Gene3D" id="2.40.170.20">
    <property type="entry name" value="TonB-dependent receptor, beta-barrel domain"/>
    <property type="match status" value="1"/>
</dbReference>
<evidence type="ECO:0000259" key="15">
    <source>
        <dbReference type="Pfam" id="PF07715"/>
    </source>
</evidence>
<evidence type="ECO:0000256" key="6">
    <source>
        <dbReference type="ARBA" id="ARBA00023004"/>
    </source>
</evidence>
<evidence type="ECO:0000256" key="4">
    <source>
        <dbReference type="ARBA" id="ARBA00022496"/>
    </source>
</evidence>
<evidence type="ECO:0000256" key="11">
    <source>
        <dbReference type="PROSITE-ProRule" id="PRU01360"/>
    </source>
</evidence>
<feature type="chain" id="PRO_5025562380" evidence="13">
    <location>
        <begin position="25"/>
        <end position="698"/>
    </location>
</feature>
<dbReference type="EMBL" id="JAAGNX010000001">
    <property type="protein sequence ID" value="NDV61313.1"/>
    <property type="molecule type" value="Genomic_DNA"/>
</dbReference>
<feature type="domain" description="TonB-dependent receptor plug" evidence="15">
    <location>
        <begin position="47"/>
        <end position="153"/>
    </location>
</feature>
<keyword evidence="17" id="KW-1185">Reference proteome</keyword>
<organism evidence="16 17">
    <name type="scientific">Oceanipulchritudo coccoides</name>
    <dbReference type="NCBI Taxonomy" id="2706888"/>
    <lineage>
        <taxon>Bacteria</taxon>
        <taxon>Pseudomonadati</taxon>
        <taxon>Verrucomicrobiota</taxon>
        <taxon>Opitutia</taxon>
        <taxon>Puniceicoccales</taxon>
        <taxon>Oceanipulchritudinaceae</taxon>
        <taxon>Oceanipulchritudo</taxon>
    </lineage>
</organism>
<keyword evidence="13" id="KW-0732">Signal</keyword>
<evidence type="ECO:0000256" key="7">
    <source>
        <dbReference type="ARBA" id="ARBA00023065"/>
    </source>
</evidence>
<keyword evidence="10 11" id="KW-0998">Cell outer membrane</keyword>
<feature type="signal peptide" evidence="13">
    <location>
        <begin position="1"/>
        <end position="24"/>
    </location>
</feature>
<proteinExistence type="inferred from homology"/>
<dbReference type="PANTHER" id="PTHR32552:SF81">
    <property type="entry name" value="TONB-DEPENDENT OUTER MEMBRANE RECEPTOR"/>
    <property type="match status" value="1"/>
</dbReference>
<reference evidence="16 17" key="1">
    <citation type="submission" date="2020-02" db="EMBL/GenBank/DDBJ databases">
        <title>Albibacoteraceae fam. nov., the first described family within the subdivision 4 Verrucomicrobia.</title>
        <authorList>
            <person name="Xi F."/>
        </authorList>
    </citation>
    <scope>NUCLEOTIDE SEQUENCE [LARGE SCALE GENOMIC DNA]</scope>
    <source>
        <strain evidence="16 17">CK1056</strain>
    </source>
</reference>